<name>A0A6J5LDZ4_9CAUD</name>
<proteinExistence type="predicted"/>
<dbReference type="Pfam" id="PF18909">
    <property type="entry name" value="dGTP_diPhyd_N"/>
    <property type="match status" value="1"/>
</dbReference>
<dbReference type="InterPro" id="IPR044038">
    <property type="entry name" value="dATP/dGTP_diPOhydrolase_N"/>
</dbReference>
<sequence length="120" mass="13648">MLTKSHDISVYAQEAPEGAKGMKYDGEKPRMDLIDADALEGLAKVLTFGAQKYAAHNWRGGIEYSRLIAAILRHLMAIQRGEDIDPESGLPHIDHLGCCWMFLSFNFKRRNDLDDRWKAK</sequence>
<dbReference type="EMBL" id="LR796268">
    <property type="protein sequence ID" value="CAB4132878.1"/>
    <property type="molecule type" value="Genomic_DNA"/>
</dbReference>
<reference evidence="2" key="1">
    <citation type="submission" date="2020-04" db="EMBL/GenBank/DDBJ databases">
        <authorList>
            <person name="Chiriac C."/>
            <person name="Salcher M."/>
            <person name="Ghai R."/>
            <person name="Kavagutti S V."/>
        </authorList>
    </citation>
    <scope>NUCLEOTIDE SEQUENCE</scope>
</reference>
<evidence type="ECO:0000259" key="1">
    <source>
        <dbReference type="Pfam" id="PF18909"/>
    </source>
</evidence>
<protein>
    <recommendedName>
        <fullName evidence="1">dATP/dGTP diphosphohydrolase N-terminal domain-containing protein</fullName>
    </recommendedName>
</protein>
<evidence type="ECO:0000313" key="2">
    <source>
        <dbReference type="EMBL" id="CAB4132878.1"/>
    </source>
</evidence>
<gene>
    <name evidence="2" type="ORF">UFOVP249_55</name>
</gene>
<accession>A0A6J5LDZ4</accession>
<organism evidence="2">
    <name type="scientific">uncultured Caudovirales phage</name>
    <dbReference type="NCBI Taxonomy" id="2100421"/>
    <lineage>
        <taxon>Viruses</taxon>
        <taxon>Duplodnaviria</taxon>
        <taxon>Heunggongvirae</taxon>
        <taxon>Uroviricota</taxon>
        <taxon>Caudoviricetes</taxon>
        <taxon>Peduoviridae</taxon>
        <taxon>Maltschvirus</taxon>
        <taxon>Maltschvirus maltsch</taxon>
    </lineage>
</organism>
<feature type="domain" description="dATP/dGTP diphosphohydrolase N-terminal" evidence="1">
    <location>
        <begin position="20"/>
        <end position="116"/>
    </location>
</feature>